<evidence type="ECO:0000313" key="5">
    <source>
        <dbReference type="Proteomes" id="UP001148834"/>
    </source>
</evidence>
<reference evidence="2" key="2">
    <citation type="submission" date="2022-09" db="EMBL/GenBank/DDBJ databases">
        <title>Molecular characterization of Glaesserella parasuis strains circulating in commercial swine farms using whole-genome sequencing.</title>
        <authorList>
            <person name="Mugabi R."/>
            <person name="Clavijo M."/>
            <person name="Li G."/>
        </authorList>
    </citation>
    <scope>NUCLEOTIDE SEQUENCE</scope>
    <source>
        <strain evidence="2">0435-53</strain>
    </source>
</reference>
<dbReference type="InterPro" id="IPR050397">
    <property type="entry name" value="Env_Response_Regulators"/>
</dbReference>
<organism evidence="2 5">
    <name type="scientific">Glaesserella parasuis</name>
    <name type="common">Haemophilus parasuis</name>
    <dbReference type="NCBI Taxonomy" id="738"/>
    <lineage>
        <taxon>Bacteria</taxon>
        <taxon>Pseudomonadati</taxon>
        <taxon>Pseudomonadota</taxon>
        <taxon>Gammaproteobacteria</taxon>
        <taxon>Pasteurellales</taxon>
        <taxon>Pasteurellaceae</taxon>
        <taxon>Glaesserella</taxon>
    </lineage>
</organism>
<dbReference type="Pfam" id="PF00027">
    <property type="entry name" value="cNMP_binding"/>
    <property type="match status" value="1"/>
</dbReference>
<dbReference type="Gene3D" id="2.60.120.10">
    <property type="entry name" value="Jelly Rolls"/>
    <property type="match status" value="1"/>
</dbReference>
<evidence type="ECO:0000313" key="2">
    <source>
        <dbReference type="EMBL" id="MDD2168139.1"/>
    </source>
</evidence>
<dbReference type="Proteomes" id="UP001148834">
    <property type="component" value="Unassembled WGS sequence"/>
</dbReference>
<accession>A0A084F0F7</accession>
<dbReference type="EMBL" id="CP121769">
    <property type="protein sequence ID" value="WGE10625.1"/>
    <property type="molecule type" value="Genomic_DNA"/>
</dbReference>
<evidence type="ECO:0000313" key="4">
    <source>
        <dbReference type="EMBL" id="WGE10625.1"/>
    </source>
</evidence>
<dbReference type="GO" id="GO:0003700">
    <property type="term" value="F:DNA-binding transcription factor activity"/>
    <property type="evidence" value="ECO:0007669"/>
    <property type="project" value="TreeGrafter"/>
</dbReference>
<evidence type="ECO:0000313" key="3">
    <source>
        <dbReference type="EMBL" id="QSX16585.1"/>
    </source>
</evidence>
<reference evidence="4" key="3">
    <citation type="submission" date="2023-04" db="EMBL/GenBank/DDBJ databases">
        <title>Molecular characterization of the Integrative and Conjugative elements harboring multidrug-resistance gene from Glaesserella (Haemophilus) parasuis.</title>
        <authorList>
            <person name="Che Y."/>
            <person name="Zhou L."/>
        </authorList>
    </citation>
    <scope>NUCLEOTIDE SEQUENCE</scope>
    <source>
        <strain evidence="4">Z44</strain>
    </source>
</reference>
<dbReference type="PANTHER" id="PTHR24567">
    <property type="entry name" value="CRP FAMILY TRANSCRIPTIONAL REGULATORY PROTEIN"/>
    <property type="match status" value="1"/>
</dbReference>
<feature type="domain" description="Cyclic nucleotide-binding" evidence="1">
    <location>
        <begin position="1"/>
        <end position="121"/>
    </location>
</feature>
<dbReference type="EMBL" id="CP071491">
    <property type="protein sequence ID" value="QSX16585.1"/>
    <property type="molecule type" value="Genomic_DNA"/>
</dbReference>
<dbReference type="SUPFAM" id="SSF46785">
    <property type="entry name" value="Winged helix' DNA-binding domain"/>
    <property type="match status" value="1"/>
</dbReference>
<reference evidence="3" key="1">
    <citation type="submission" date="2021-03" db="EMBL/GenBank/DDBJ databases">
        <title>Characterization of a novel Integrative Conjugative Element in Glaesserella parasuis.</title>
        <authorList>
            <person name="Hu G."/>
            <person name="Sun H."/>
        </authorList>
    </citation>
    <scope>NUCLEOTIDE SEQUENCE</scope>
    <source>
        <strain evidence="3">GHP1807</strain>
    </source>
</reference>
<proteinExistence type="predicted"/>
<dbReference type="InterPro" id="IPR000595">
    <property type="entry name" value="cNMP-bd_dom"/>
</dbReference>
<sequence>MLMNLLHPTDLKRCQLTHLHSFTKGMTVYKQGETAKEFYYVNNGLIGLYHTLDNGKESLVRLYQKGDYFGYRTLFGDDGYHCNAKVLVEAEIIRIKPKDIDTFFVENPQMSKFLLQSLANELREAEQRLAKSAYLRTLDRVIDSIYFLTENFPYYNWTHREIAEYAGCETETAIRITKELKRNGLLQDWHKQK</sequence>
<dbReference type="OrthoDB" id="6622916at2"/>
<dbReference type="RefSeq" id="WP_021117361.1">
    <property type="nucleotide sequence ID" value="NZ_CP049089.1"/>
</dbReference>
<dbReference type="PANTHER" id="PTHR24567:SF26">
    <property type="entry name" value="REGULATORY PROTEIN YEIL"/>
    <property type="match status" value="1"/>
</dbReference>
<dbReference type="InterPro" id="IPR014710">
    <property type="entry name" value="RmlC-like_jellyroll"/>
</dbReference>
<dbReference type="PROSITE" id="PS50042">
    <property type="entry name" value="CNMP_BINDING_3"/>
    <property type="match status" value="1"/>
</dbReference>
<evidence type="ECO:0000259" key="1">
    <source>
        <dbReference type="PROSITE" id="PS50042"/>
    </source>
</evidence>
<dbReference type="InterPro" id="IPR018490">
    <property type="entry name" value="cNMP-bd_dom_sf"/>
</dbReference>
<dbReference type="CDD" id="cd00038">
    <property type="entry name" value="CAP_ED"/>
    <property type="match status" value="1"/>
</dbReference>
<dbReference type="InterPro" id="IPR036390">
    <property type="entry name" value="WH_DNA-bd_sf"/>
</dbReference>
<gene>
    <name evidence="3" type="ORF">J1G54_09565</name>
    <name evidence="2" type="ORF">N5925_05895</name>
    <name evidence="4" type="ORF">QBL01_03230</name>
</gene>
<dbReference type="SMART" id="SM00100">
    <property type="entry name" value="cNMP"/>
    <property type="match status" value="1"/>
</dbReference>
<dbReference type="Proteomes" id="UP000662736">
    <property type="component" value="Chromosome"/>
</dbReference>
<protein>
    <submittedName>
        <fullName evidence="2">Crp/Fnr family transcriptional regulator</fullName>
    </submittedName>
</protein>
<dbReference type="GO" id="GO:0005829">
    <property type="term" value="C:cytosol"/>
    <property type="evidence" value="ECO:0007669"/>
    <property type="project" value="TreeGrafter"/>
</dbReference>
<dbReference type="AlphaFoldDB" id="A0A084F0F7"/>
<dbReference type="SUPFAM" id="SSF51206">
    <property type="entry name" value="cAMP-binding domain-like"/>
    <property type="match status" value="1"/>
</dbReference>
<name>A0A084F0F7_GLAPU</name>
<dbReference type="EMBL" id="JAODIR010000025">
    <property type="protein sequence ID" value="MDD2168139.1"/>
    <property type="molecule type" value="Genomic_DNA"/>
</dbReference>
<dbReference type="Proteomes" id="UP001222296">
    <property type="component" value="Chromosome"/>
</dbReference>